<keyword evidence="2" id="KW-1277">Toxin-antitoxin system</keyword>
<evidence type="ECO:0000256" key="1">
    <source>
        <dbReference type="ARBA" id="ARBA00006226"/>
    </source>
</evidence>
<organism evidence="3">
    <name type="scientific">mine drainage metagenome</name>
    <dbReference type="NCBI Taxonomy" id="410659"/>
    <lineage>
        <taxon>unclassified sequences</taxon>
        <taxon>metagenomes</taxon>
        <taxon>ecological metagenomes</taxon>
    </lineage>
</organism>
<sequence>MPQVRFTPAALRDLQRLREFLRPKNPAAARRAAASIIQAVQVLGGHPAIGRPVEGLESRMREWLVDFGGAGGYVVLYRDQGATVDILAIRHQKEAGYR</sequence>
<proteinExistence type="inferred from homology"/>
<reference evidence="3" key="1">
    <citation type="submission" date="2016-10" db="EMBL/GenBank/DDBJ databases">
        <title>Sequence of Gallionella enrichment culture.</title>
        <authorList>
            <person name="Poehlein A."/>
            <person name="Muehling M."/>
            <person name="Daniel R."/>
        </authorList>
    </citation>
    <scope>NUCLEOTIDE SEQUENCE</scope>
</reference>
<name>A0A1J5QAS8_9ZZZZ</name>
<dbReference type="Gene3D" id="3.30.2310.20">
    <property type="entry name" value="RelE-like"/>
    <property type="match status" value="1"/>
</dbReference>
<evidence type="ECO:0000313" key="3">
    <source>
        <dbReference type="EMBL" id="OIQ80298.1"/>
    </source>
</evidence>
<evidence type="ECO:0000256" key="2">
    <source>
        <dbReference type="ARBA" id="ARBA00022649"/>
    </source>
</evidence>
<protein>
    <submittedName>
        <fullName evidence="3">Toxin RelE3</fullName>
    </submittedName>
</protein>
<dbReference type="PANTHER" id="PTHR33755:SF7">
    <property type="entry name" value="TOXIN MODULE OF TOXIN-ANTITOXIN SYSTEM RELE_STBE FAMILY"/>
    <property type="match status" value="1"/>
</dbReference>
<gene>
    <name evidence="3" type="primary">relE3_3</name>
    <name evidence="3" type="ORF">GALL_379560</name>
</gene>
<dbReference type="PANTHER" id="PTHR33755">
    <property type="entry name" value="TOXIN PARE1-RELATED"/>
    <property type="match status" value="1"/>
</dbReference>
<comment type="similarity">
    <text evidence="1">Belongs to the RelE toxin family.</text>
</comment>
<accession>A0A1J5QAS8</accession>
<dbReference type="InterPro" id="IPR051803">
    <property type="entry name" value="TA_system_RelE-like_toxin"/>
</dbReference>
<comment type="caution">
    <text evidence="3">The sequence shown here is derived from an EMBL/GenBank/DDBJ whole genome shotgun (WGS) entry which is preliminary data.</text>
</comment>
<dbReference type="AlphaFoldDB" id="A0A1J5QAS8"/>
<dbReference type="EMBL" id="MLJW01001081">
    <property type="protein sequence ID" value="OIQ80298.1"/>
    <property type="molecule type" value="Genomic_DNA"/>
</dbReference>
<dbReference type="InterPro" id="IPR035093">
    <property type="entry name" value="RelE/ParE_toxin_dom_sf"/>
</dbReference>
<dbReference type="InterPro" id="IPR007712">
    <property type="entry name" value="RelE/ParE_toxin"/>
</dbReference>
<dbReference type="Pfam" id="PF05016">
    <property type="entry name" value="ParE_toxin"/>
    <property type="match status" value="1"/>
</dbReference>